<keyword evidence="2" id="KW-1185">Reference proteome</keyword>
<gene>
    <name evidence="1" type="ORF">BANT10_02956</name>
</gene>
<evidence type="ECO:0000313" key="2">
    <source>
        <dbReference type="Proteomes" id="UP000234342"/>
    </source>
</evidence>
<dbReference type="AlphaFoldDB" id="A0A2H1KDR8"/>
<dbReference type="Proteomes" id="UP000234342">
    <property type="component" value="Unassembled WGS sequence"/>
</dbReference>
<organism evidence="1 2">
    <name type="scientific">Brevibacterium antiquum</name>
    <dbReference type="NCBI Taxonomy" id="234835"/>
    <lineage>
        <taxon>Bacteria</taxon>
        <taxon>Bacillati</taxon>
        <taxon>Actinomycetota</taxon>
        <taxon>Actinomycetes</taxon>
        <taxon>Micrococcales</taxon>
        <taxon>Brevibacteriaceae</taxon>
        <taxon>Brevibacterium</taxon>
    </lineage>
</organism>
<proteinExistence type="predicted"/>
<reference evidence="2" key="1">
    <citation type="submission" date="2017-03" db="EMBL/GenBank/DDBJ databases">
        <authorList>
            <person name="Monnet C."/>
        </authorList>
    </citation>
    <scope>NUCLEOTIDE SEQUENCE [LARGE SCALE GENOMIC DNA]</scope>
    <source>
        <strain evidence="2">P10</strain>
    </source>
</reference>
<name>A0A2H1KDR8_9MICO</name>
<protein>
    <submittedName>
        <fullName evidence="1">Uncharacterized protein</fullName>
    </submittedName>
</protein>
<dbReference type="RefSeq" id="WP_233429499.1">
    <property type="nucleotide sequence ID" value="NZ_FXZE01000016.1"/>
</dbReference>
<sequence>MTKTTDSQTALLEHLRSRIREGWDHDPLFIDPSVEPGLTPRQKSSLTHASAQASTSDIPHFIAIVPGLSNSEAAQDGWGRFTADFAYSMFESAKAEQIIVIFSEAEYSASTFAYIVDDSGPRVPRGSDQLQRSKTNRFLPVELAVPYHLNLLIATVKGTEPPPLPDFDPRADEDDYIQANGLDYGDPDGFVFKATAAAAIGLTAWVLLRRNRYAWRNNLTRGPELVRNRRLPQALEAALRELPDPAAPDEEMWALHDRGRRVQTAITEIVATHPDWATDIDFSHRHAILALTETDRWLRKHLQRTPSAKGTKTRDEEPRFCFFFPTHTGAISGFAWRQGTAVLTINVCVDCRADLNAGHEPECLMVPKAPGAKRVKAVPYYQRDDAYAVSGFGSFADLEDAIVTKMGSGRE</sequence>
<accession>A0A2H1KDR8</accession>
<dbReference type="EMBL" id="FXZE01000016">
    <property type="protein sequence ID" value="SMX97870.1"/>
    <property type="molecule type" value="Genomic_DNA"/>
</dbReference>
<evidence type="ECO:0000313" key="1">
    <source>
        <dbReference type="EMBL" id="SMX97870.1"/>
    </source>
</evidence>